<dbReference type="EMBL" id="CAFBLM010000002">
    <property type="protein sequence ID" value="CAB4858364.1"/>
    <property type="molecule type" value="Genomic_DNA"/>
</dbReference>
<protein>
    <submittedName>
        <fullName evidence="5">Unannotated protein</fullName>
    </submittedName>
</protein>
<reference evidence="5" key="1">
    <citation type="submission" date="2020-05" db="EMBL/GenBank/DDBJ databases">
        <authorList>
            <person name="Chiriac C."/>
            <person name="Salcher M."/>
            <person name="Ghai R."/>
            <person name="Kavagutti S V."/>
        </authorList>
    </citation>
    <scope>NUCLEOTIDE SEQUENCE</scope>
</reference>
<dbReference type="InterPro" id="IPR038375">
    <property type="entry name" value="NDUFAF7_sf"/>
</dbReference>
<organism evidence="5">
    <name type="scientific">freshwater metagenome</name>
    <dbReference type="NCBI Taxonomy" id="449393"/>
    <lineage>
        <taxon>unclassified sequences</taxon>
        <taxon>metagenomes</taxon>
        <taxon>ecological metagenomes</taxon>
    </lineage>
</organism>
<accession>A0A6J7CMX8</accession>
<sequence>MMKWAQAWGTANAQFYTRERAEDHFTTAPNVSTATAQILAGYAEQLAIELETIHLVELGGGNAVLMNQLCQLLDARQIRYQATIVELRPRPANLPENIEWIQGSAPDALPDEVVGLIFAHEFLDDVGMGIAQRINLKSLRHVLVDPLTGNESLGVEISNEEQAWIDQWWPTNQERIEIGLSRDAAWAGIVSHLKAGMAIAIDYAQGTSPTASMMGFRQGVQLRPMPDGSMNLTAHVVIESCAAAVTANQSLITTQQELIDRFFDHEGSRSSAAEQLQGLARKSQWEQARDPSSFGAFAWLIQCVGLSETMSL</sequence>
<evidence type="ECO:0000256" key="4">
    <source>
        <dbReference type="ARBA" id="ARBA00023128"/>
    </source>
</evidence>
<dbReference type="Gene3D" id="3.40.50.12710">
    <property type="match status" value="1"/>
</dbReference>
<dbReference type="InterPro" id="IPR003788">
    <property type="entry name" value="NDUFAF7"/>
</dbReference>
<proteinExistence type="predicted"/>
<evidence type="ECO:0000313" key="5">
    <source>
        <dbReference type="EMBL" id="CAB4858364.1"/>
    </source>
</evidence>
<evidence type="ECO:0000256" key="3">
    <source>
        <dbReference type="ARBA" id="ARBA00022679"/>
    </source>
</evidence>
<dbReference type="Pfam" id="PF02636">
    <property type="entry name" value="Methyltransf_28"/>
    <property type="match status" value="1"/>
</dbReference>
<comment type="subcellular location">
    <subcellularLocation>
        <location evidence="1">Mitochondrion</location>
    </subcellularLocation>
</comment>
<name>A0A6J7CMX8_9ZZZZ</name>
<evidence type="ECO:0000256" key="2">
    <source>
        <dbReference type="ARBA" id="ARBA00022603"/>
    </source>
</evidence>
<dbReference type="AlphaFoldDB" id="A0A6J7CMX8"/>
<keyword evidence="2" id="KW-0489">Methyltransferase</keyword>
<dbReference type="GO" id="GO:0005739">
    <property type="term" value="C:mitochondrion"/>
    <property type="evidence" value="ECO:0007669"/>
    <property type="project" value="UniProtKB-SubCell"/>
</dbReference>
<gene>
    <name evidence="5" type="ORF">UFOPK3401_00112</name>
</gene>
<dbReference type="SUPFAM" id="SSF53335">
    <property type="entry name" value="S-adenosyl-L-methionine-dependent methyltransferases"/>
    <property type="match status" value="1"/>
</dbReference>
<dbReference type="GO" id="GO:0032259">
    <property type="term" value="P:methylation"/>
    <property type="evidence" value="ECO:0007669"/>
    <property type="project" value="UniProtKB-KW"/>
</dbReference>
<dbReference type="InterPro" id="IPR029063">
    <property type="entry name" value="SAM-dependent_MTases_sf"/>
</dbReference>
<evidence type="ECO:0000256" key="1">
    <source>
        <dbReference type="ARBA" id="ARBA00004173"/>
    </source>
</evidence>
<keyword evidence="4" id="KW-0496">Mitochondrion</keyword>
<keyword evidence="3" id="KW-0808">Transferase</keyword>
<dbReference type="GO" id="GO:0008168">
    <property type="term" value="F:methyltransferase activity"/>
    <property type="evidence" value="ECO:0007669"/>
    <property type="project" value="UniProtKB-KW"/>
</dbReference>